<feature type="domain" description="LysM" evidence="6">
    <location>
        <begin position="26"/>
        <end position="72"/>
    </location>
</feature>
<reference evidence="7 8" key="1">
    <citation type="submission" date="2023-01" db="EMBL/GenBank/DDBJ databases">
        <title>Analysis of 21 Apiospora genomes using comparative genomics revels a genus with tremendous synthesis potential of carbohydrate active enzymes and secondary metabolites.</title>
        <authorList>
            <person name="Sorensen T."/>
        </authorList>
    </citation>
    <scope>NUCLEOTIDE SEQUENCE [LARGE SCALE GENOMIC DNA]</scope>
    <source>
        <strain evidence="7 8">CBS 33761</strain>
    </source>
</reference>
<dbReference type="EMBL" id="JAQQWK010000013">
    <property type="protein sequence ID" value="KAK8017687.1"/>
    <property type="molecule type" value="Genomic_DNA"/>
</dbReference>
<keyword evidence="4" id="KW-0732">Signal</keyword>
<evidence type="ECO:0000256" key="1">
    <source>
        <dbReference type="ARBA" id="ARBA00022669"/>
    </source>
</evidence>
<accession>A0ABR1RS17</accession>
<feature type="disulfide bond" evidence="3">
    <location>
        <begin position="322"/>
        <end position="336"/>
    </location>
</feature>
<evidence type="ECO:0000256" key="3">
    <source>
        <dbReference type="PROSITE-ProRule" id="PRU00261"/>
    </source>
</evidence>
<protein>
    <submittedName>
        <fullName evidence="7">Carbohydrate-binding module family 18 protein</fullName>
    </submittedName>
</protein>
<feature type="domain" description="Chitin-binding type-1" evidence="5">
    <location>
        <begin position="250"/>
        <end position="296"/>
    </location>
</feature>
<keyword evidence="8" id="KW-1185">Reference proteome</keyword>
<dbReference type="PANTHER" id="PTHR47849">
    <property type="entry name" value="CHITIN-BINDING LECTIN 1"/>
    <property type="match status" value="1"/>
</dbReference>
<dbReference type="Gene3D" id="3.10.350.10">
    <property type="entry name" value="LysM domain"/>
    <property type="match status" value="1"/>
</dbReference>
<dbReference type="CDD" id="cd00118">
    <property type="entry name" value="LysM"/>
    <property type="match status" value="1"/>
</dbReference>
<keyword evidence="1 3" id="KW-0147">Chitin-binding</keyword>
<dbReference type="CDD" id="cd11618">
    <property type="entry name" value="ChtBD1_1"/>
    <property type="match status" value="2"/>
</dbReference>
<feature type="disulfide bond" evidence="3">
    <location>
        <begin position="378"/>
        <end position="392"/>
    </location>
</feature>
<feature type="disulfide bond" evidence="3">
    <location>
        <begin position="269"/>
        <end position="283"/>
    </location>
</feature>
<dbReference type="InterPro" id="IPR001002">
    <property type="entry name" value="Chitin-bd_1"/>
</dbReference>
<dbReference type="PANTHER" id="PTHR47849:SF8">
    <property type="entry name" value="LECTIN"/>
    <property type="match status" value="1"/>
</dbReference>
<dbReference type="Gene3D" id="3.30.60.10">
    <property type="entry name" value="Endochitinase-like"/>
    <property type="match status" value="4"/>
</dbReference>
<feature type="domain" description="Chitin-binding type-1" evidence="5">
    <location>
        <begin position="357"/>
        <end position="403"/>
    </location>
</feature>
<dbReference type="InterPro" id="IPR036861">
    <property type="entry name" value="Endochitinase-like_sf"/>
</dbReference>
<dbReference type="SMART" id="SM00270">
    <property type="entry name" value="ChtBD1"/>
    <property type="match status" value="3"/>
</dbReference>
<evidence type="ECO:0000259" key="5">
    <source>
        <dbReference type="PROSITE" id="PS50941"/>
    </source>
</evidence>
<dbReference type="InterPro" id="IPR036779">
    <property type="entry name" value="LysM_dom_sf"/>
</dbReference>
<feature type="domain" description="Chitin-binding type-1" evidence="5">
    <location>
        <begin position="303"/>
        <end position="349"/>
    </location>
</feature>
<dbReference type="PROSITE" id="PS51782">
    <property type="entry name" value="LYSM"/>
    <property type="match status" value="1"/>
</dbReference>
<keyword evidence="2 3" id="KW-1015">Disulfide bond</keyword>
<name>A0ABR1RS17_9PEZI</name>
<dbReference type="PROSITE" id="PS50941">
    <property type="entry name" value="CHIT_BIND_I_2"/>
    <property type="match status" value="3"/>
</dbReference>
<feature type="signal peptide" evidence="4">
    <location>
        <begin position="1"/>
        <end position="18"/>
    </location>
</feature>
<dbReference type="InterPro" id="IPR018392">
    <property type="entry name" value="LysM"/>
</dbReference>
<dbReference type="Proteomes" id="UP001444661">
    <property type="component" value="Unassembled WGS sequence"/>
</dbReference>
<evidence type="ECO:0000259" key="6">
    <source>
        <dbReference type="PROSITE" id="PS51782"/>
    </source>
</evidence>
<gene>
    <name evidence="7" type="ORF">PG993_014013</name>
</gene>
<dbReference type="SUPFAM" id="SSF57016">
    <property type="entry name" value="Plant lectins/antimicrobial peptides"/>
    <property type="match status" value="4"/>
</dbReference>
<proteinExistence type="predicted"/>
<comment type="caution">
    <text evidence="3">Lacks conserved residue(s) required for the propagation of feature annotation.</text>
</comment>
<evidence type="ECO:0000256" key="4">
    <source>
        <dbReference type="SAM" id="SignalP"/>
    </source>
</evidence>
<evidence type="ECO:0000256" key="2">
    <source>
        <dbReference type="ARBA" id="ARBA00023157"/>
    </source>
</evidence>
<sequence length="403" mass="41075">MQFLLPILLLLSSPAAAAVRCRYNATAPAPVSYYSCTAMAEKYGISRELFMDLNPLLDPDCSSIEAGRGYCVAGAVLDATPRRRLRPGPSRDVSRLRGRPVLRLAHLDLRQHARSLPDGDLLLRAVRGTRSGRLLAGRILRSGNRDGRCGTGDGFCDAASCYNGNCIVIPPPPIDDPDGLPIWETGNTTDGLCGPTGRDQVCNVFFGPCCASTGKCGSDAEFCEAGCLRGYGKCFGDTEDPTEPGGTSPDGTCGGANGFLCRGSPFGDCCSSSGFCGNTTGHCEAGCQPDFGTCAGAANLSPDGTCGGANGYTCAGSTFGDCCSSGGWCGSGADYCTAGCQAAFGACDEGAGDISTDGRCGPRDGGNKTCTGSAFGRCCSGGGYCGNSDAHCSDGCQSAFGTC</sequence>
<organism evidence="7 8">
    <name type="scientific">Apiospora rasikravindrae</name>
    <dbReference type="NCBI Taxonomy" id="990691"/>
    <lineage>
        <taxon>Eukaryota</taxon>
        <taxon>Fungi</taxon>
        <taxon>Dikarya</taxon>
        <taxon>Ascomycota</taxon>
        <taxon>Pezizomycotina</taxon>
        <taxon>Sordariomycetes</taxon>
        <taxon>Xylariomycetidae</taxon>
        <taxon>Amphisphaeriales</taxon>
        <taxon>Apiosporaceae</taxon>
        <taxon>Apiospora</taxon>
    </lineage>
</organism>
<comment type="caution">
    <text evidence="7">The sequence shown here is derived from an EMBL/GenBank/DDBJ whole genome shotgun (WGS) entry which is preliminary data.</text>
</comment>
<evidence type="ECO:0000313" key="8">
    <source>
        <dbReference type="Proteomes" id="UP001444661"/>
    </source>
</evidence>
<evidence type="ECO:0000313" key="7">
    <source>
        <dbReference type="EMBL" id="KAK8017687.1"/>
    </source>
</evidence>
<feature type="chain" id="PRO_5046971406" evidence="4">
    <location>
        <begin position="19"/>
        <end position="403"/>
    </location>
</feature>